<dbReference type="EMBL" id="LAVV01002488">
    <property type="protein sequence ID" value="KNZ62785.1"/>
    <property type="molecule type" value="Genomic_DNA"/>
</dbReference>
<organism evidence="2 3">
    <name type="scientific">Puccinia sorghi</name>
    <dbReference type="NCBI Taxonomy" id="27349"/>
    <lineage>
        <taxon>Eukaryota</taxon>
        <taxon>Fungi</taxon>
        <taxon>Dikarya</taxon>
        <taxon>Basidiomycota</taxon>
        <taxon>Pucciniomycotina</taxon>
        <taxon>Pucciniomycetes</taxon>
        <taxon>Pucciniales</taxon>
        <taxon>Pucciniaceae</taxon>
        <taxon>Puccinia</taxon>
    </lineage>
</organism>
<proteinExistence type="predicted"/>
<reference evidence="2 3" key="1">
    <citation type="submission" date="2015-08" db="EMBL/GenBank/DDBJ databases">
        <title>Next Generation Sequencing and Analysis of the Genome of Puccinia sorghi L Schw, the Causal Agent of Maize Common Rust.</title>
        <authorList>
            <person name="Rochi L."/>
            <person name="Burguener G."/>
            <person name="Darino M."/>
            <person name="Turjanski A."/>
            <person name="Kreff E."/>
            <person name="Dieguez M.J."/>
            <person name="Sacco F."/>
        </authorList>
    </citation>
    <scope>NUCLEOTIDE SEQUENCE [LARGE SCALE GENOMIC DNA]</scope>
    <source>
        <strain evidence="2 3">RO10H11247</strain>
    </source>
</reference>
<evidence type="ECO:0000256" key="1">
    <source>
        <dbReference type="SAM" id="MobiDB-lite"/>
    </source>
</evidence>
<dbReference type="AlphaFoldDB" id="A0A0L6VRH1"/>
<dbReference type="OrthoDB" id="2499380at2759"/>
<evidence type="ECO:0000313" key="3">
    <source>
        <dbReference type="Proteomes" id="UP000037035"/>
    </source>
</evidence>
<evidence type="ECO:0000313" key="2">
    <source>
        <dbReference type="EMBL" id="KNZ62785.1"/>
    </source>
</evidence>
<feature type="compositionally biased region" description="Low complexity" evidence="1">
    <location>
        <begin position="40"/>
        <end position="53"/>
    </location>
</feature>
<dbReference type="Proteomes" id="UP000037035">
    <property type="component" value="Unassembled WGS sequence"/>
</dbReference>
<dbReference type="PANTHER" id="PTHR34409:SF1">
    <property type="entry name" value="MYB-LIKE DOMAIN-CONTAINING PROTEIN"/>
    <property type="match status" value="1"/>
</dbReference>
<dbReference type="VEuPathDB" id="FungiDB:VP01_1223g2"/>
<protein>
    <submittedName>
        <fullName evidence="2">Uncharacterized protein</fullName>
    </submittedName>
</protein>
<sequence>MRNWRCNPQKLVEQVLWDCDVLETTRQHCRNPQIQMITPQNQSSNQQTRSSQSCGQPKQNKQVGRTAPTSQGYSETDCITLVATIKQILPLASQEWGKFQEIYNQYAINNNQMSRDINPLKIKFQSLVDEAHERYSIPTVDL</sequence>
<keyword evidence="3" id="KW-1185">Reference proteome</keyword>
<comment type="caution">
    <text evidence="2">The sequence shown here is derived from an EMBL/GenBank/DDBJ whole genome shotgun (WGS) entry which is preliminary data.</text>
</comment>
<name>A0A0L6VRH1_9BASI</name>
<accession>A0A0L6VRH1</accession>
<gene>
    <name evidence="2" type="ORF">VP01_1223g2</name>
</gene>
<feature type="compositionally biased region" description="Polar residues" evidence="1">
    <location>
        <begin position="54"/>
        <end position="72"/>
    </location>
</feature>
<feature type="region of interest" description="Disordered" evidence="1">
    <location>
        <begin position="33"/>
        <end position="72"/>
    </location>
</feature>
<dbReference type="PANTHER" id="PTHR34409">
    <property type="entry name" value="SET DOMAIN-CONTAINING PROTEIN"/>
    <property type="match status" value="1"/>
</dbReference>